<dbReference type="PANTHER" id="PTHR14744">
    <property type="entry name" value="N-ALPHA-ACETYLTRANSFERASE 60"/>
    <property type="match status" value="1"/>
</dbReference>
<dbReference type="KEGG" id="bmic:BMR1_03g01735"/>
<dbReference type="PANTHER" id="PTHR14744:SF15">
    <property type="entry name" value="N-ALPHA-ACETYLTRANSFERASE 60"/>
    <property type="match status" value="1"/>
</dbReference>
<keyword evidence="3" id="KW-0156">Chromatin regulator</keyword>
<evidence type="ECO:0000256" key="2">
    <source>
        <dbReference type="ARBA" id="ARBA00022679"/>
    </source>
</evidence>
<keyword evidence="4" id="KW-0012">Acyltransferase</keyword>
<dbReference type="GeneID" id="24424982"/>
<keyword evidence="2" id="KW-0808">Transferase</keyword>
<reference evidence="5 6" key="1">
    <citation type="journal article" date="2012" name="Nucleic Acids Res.">
        <title>Sequencing of the smallest Apicomplexan genome from the human pathogen Babesia microti.</title>
        <authorList>
            <person name="Cornillot E."/>
            <person name="Hadj-Kaddour K."/>
            <person name="Dassouli A."/>
            <person name="Noel B."/>
            <person name="Ranwez V."/>
            <person name="Vacherie B."/>
            <person name="Augagneur Y."/>
            <person name="Bres V."/>
            <person name="Duclos A."/>
            <person name="Randazzo S."/>
            <person name="Carcy B."/>
            <person name="Debierre-Grockiego F."/>
            <person name="Delbecq S."/>
            <person name="Moubri-Menage K."/>
            <person name="Shams-Eldin H."/>
            <person name="Usmani-Brown S."/>
            <person name="Bringaud F."/>
            <person name="Wincker P."/>
            <person name="Vivares C.P."/>
            <person name="Schwarz R.T."/>
            <person name="Schetters T.P."/>
            <person name="Krause P.J."/>
            <person name="Gorenflot A."/>
            <person name="Berry V."/>
            <person name="Barbe V."/>
            <person name="Ben Mamoun C."/>
        </authorList>
    </citation>
    <scope>NUCLEOTIDE SEQUENCE [LARGE SCALE GENOMIC DNA]</scope>
    <source>
        <strain evidence="5 6">RI</strain>
    </source>
</reference>
<proteinExistence type="predicted"/>
<dbReference type="OrthoDB" id="47374at2759"/>
<dbReference type="EC" id="2.3.1.48" evidence="1"/>
<protein>
    <recommendedName>
        <fullName evidence="1">histone acetyltransferase</fullName>
        <ecNumber evidence="1">2.3.1.48</ecNumber>
    </recommendedName>
</protein>
<keyword evidence="6" id="KW-1185">Reference proteome</keyword>
<dbReference type="GO" id="GO:0004402">
    <property type="term" value="F:histone acetyltransferase activity"/>
    <property type="evidence" value="ECO:0007669"/>
    <property type="project" value="TreeGrafter"/>
</dbReference>
<evidence type="ECO:0000313" key="6">
    <source>
        <dbReference type="Proteomes" id="UP000002899"/>
    </source>
</evidence>
<accession>A0A1R4ABK2</accession>
<dbReference type="AlphaFoldDB" id="A0A1R4ABK2"/>
<dbReference type="Proteomes" id="UP000002899">
    <property type="component" value="Chromosome III"/>
</dbReference>
<sequence length="369" mass="42966">MSNPYDDENLPIPPNIFPFLNFRLITPRDILAVEYIHHKLFPIRYDHIFYEKICKEEEGPETITSSDGLNSDYTNKCVNNDFYSMMEWKAEHIIGIGVFYKQIDKHINFGDSNGLNQRFQDLNFKDLDCESRNGFKEYGNQLLESEQEIGSAGEKSSHRISNSFLVGDEYLIGVITFLMNFPDENFLDADKSEYQKFHNHYQHLISQTNTSCKCRKVNTEFVNLSIYNMLINCLYSNDALINRLTKVLYNKPLESVYILTAGVIDSFQRKGIGSTLVLFVQLLFQRALYHKVLTFTNGTVTWEPSCQTENFEKEMPPFIYLHVIDYNEAALKMYYNVNMVKITTVKNYYTLDQGSYDANILGCYIEPQQ</sequence>
<organism evidence="5 6">
    <name type="scientific">Babesia microti (strain RI)</name>
    <dbReference type="NCBI Taxonomy" id="1133968"/>
    <lineage>
        <taxon>Eukaryota</taxon>
        <taxon>Sar</taxon>
        <taxon>Alveolata</taxon>
        <taxon>Apicomplexa</taxon>
        <taxon>Aconoidasida</taxon>
        <taxon>Piroplasmida</taxon>
        <taxon>Babesiidae</taxon>
        <taxon>Babesia</taxon>
    </lineage>
</organism>
<gene>
    <name evidence="5" type="ORF">BMR1_03g01735</name>
</gene>
<dbReference type="EMBL" id="LN871598">
    <property type="protein sequence ID" value="SJK86376.1"/>
    <property type="molecule type" value="Genomic_DNA"/>
</dbReference>
<dbReference type="GO" id="GO:0004596">
    <property type="term" value="F:protein-N-terminal amino-acid acetyltransferase activity"/>
    <property type="evidence" value="ECO:0007669"/>
    <property type="project" value="InterPro"/>
</dbReference>
<dbReference type="RefSeq" id="XP_021338538.1">
    <property type="nucleotide sequence ID" value="XM_021481964.1"/>
</dbReference>
<evidence type="ECO:0000313" key="5">
    <source>
        <dbReference type="EMBL" id="SJK86376.1"/>
    </source>
</evidence>
<name>A0A1R4ABK2_BABMR</name>
<dbReference type="InterPro" id="IPR045141">
    <property type="entry name" value="NAA60-like"/>
</dbReference>
<reference evidence="5 6" key="3">
    <citation type="journal article" date="2016" name="Sci. Rep.">
        <title>Genome-wide diversity and gene expression profiling of Babesia microti isolates identify polymorphic genes that mediate host-pathogen interactions.</title>
        <authorList>
            <person name="Silva J.C."/>
            <person name="Cornillot E."/>
            <person name="McCracken C."/>
            <person name="Usmani-Brown S."/>
            <person name="Dwivedi A."/>
            <person name="Ifeonu O.O."/>
            <person name="Crabtree J."/>
            <person name="Gotia H.T."/>
            <person name="Virji A.Z."/>
            <person name="Reynes C."/>
            <person name="Colinge J."/>
            <person name="Kumar V."/>
            <person name="Lawres L."/>
            <person name="Pazzi J.E."/>
            <person name="Pablo J.V."/>
            <person name="Hung C."/>
            <person name="Brancato J."/>
            <person name="Kumari P."/>
            <person name="Orvis J."/>
            <person name="Tretina K."/>
            <person name="Chibucos M."/>
            <person name="Ott S."/>
            <person name="Sadzewicz L."/>
            <person name="Sengamalay N."/>
            <person name="Shetty A.C."/>
            <person name="Su Q."/>
            <person name="Tallon L."/>
            <person name="Fraser C.M."/>
            <person name="Frutos R."/>
            <person name="Molina D.M."/>
            <person name="Krause P.J."/>
            <person name="Ben Mamoun C."/>
        </authorList>
    </citation>
    <scope>NUCLEOTIDE SEQUENCE [LARGE SCALE GENOMIC DNA]</scope>
    <source>
        <strain evidence="5 6">RI</strain>
    </source>
</reference>
<dbReference type="SUPFAM" id="SSF55729">
    <property type="entry name" value="Acyl-CoA N-acyltransferases (Nat)"/>
    <property type="match status" value="1"/>
</dbReference>
<dbReference type="GO" id="GO:0000139">
    <property type="term" value="C:Golgi membrane"/>
    <property type="evidence" value="ECO:0007669"/>
    <property type="project" value="TreeGrafter"/>
</dbReference>
<reference evidence="5 6" key="2">
    <citation type="journal article" date="2013" name="PLoS ONE">
        <title>Whole genome mapping and re-organization of the nuclear and mitochondrial genomes of Babesia microti isolates.</title>
        <authorList>
            <person name="Cornillot E."/>
            <person name="Dassouli A."/>
            <person name="Garg A."/>
            <person name="Pachikara N."/>
            <person name="Randazzo S."/>
            <person name="Depoix D."/>
            <person name="Carcy B."/>
            <person name="Delbecq S."/>
            <person name="Frutos R."/>
            <person name="Silva J.C."/>
            <person name="Sutton R."/>
            <person name="Krause P.J."/>
            <person name="Mamoun C.B."/>
        </authorList>
    </citation>
    <scope>NUCLEOTIDE SEQUENCE [LARGE SCALE GENOMIC DNA]</scope>
    <source>
        <strain evidence="5 6">RI</strain>
    </source>
</reference>
<evidence type="ECO:0000256" key="4">
    <source>
        <dbReference type="ARBA" id="ARBA00023315"/>
    </source>
</evidence>
<dbReference type="VEuPathDB" id="PiroplasmaDB:BMR1_03g01735"/>
<evidence type="ECO:0000256" key="3">
    <source>
        <dbReference type="ARBA" id="ARBA00022853"/>
    </source>
</evidence>
<dbReference type="InterPro" id="IPR016181">
    <property type="entry name" value="Acyl_CoA_acyltransferase"/>
</dbReference>
<dbReference type="Gene3D" id="3.40.630.30">
    <property type="match status" value="1"/>
</dbReference>
<evidence type="ECO:0000256" key="1">
    <source>
        <dbReference type="ARBA" id="ARBA00013184"/>
    </source>
</evidence>